<accession>A0A1I0CC81</accession>
<organism evidence="1 2">
    <name type="scientific">Salinibacillus kushneri</name>
    <dbReference type="NCBI Taxonomy" id="237682"/>
    <lineage>
        <taxon>Bacteria</taxon>
        <taxon>Bacillati</taxon>
        <taxon>Bacillota</taxon>
        <taxon>Bacilli</taxon>
        <taxon>Bacillales</taxon>
        <taxon>Bacillaceae</taxon>
        <taxon>Salinibacillus</taxon>
    </lineage>
</organism>
<dbReference type="AlphaFoldDB" id="A0A1I0CC81"/>
<dbReference type="Proteomes" id="UP000199095">
    <property type="component" value="Unassembled WGS sequence"/>
</dbReference>
<evidence type="ECO:0000313" key="2">
    <source>
        <dbReference type="Proteomes" id="UP000199095"/>
    </source>
</evidence>
<name>A0A1I0CC81_9BACI</name>
<protein>
    <submittedName>
        <fullName evidence="1">Uncharacterized protein</fullName>
    </submittedName>
</protein>
<evidence type="ECO:0000313" key="1">
    <source>
        <dbReference type="EMBL" id="SET16608.1"/>
    </source>
</evidence>
<keyword evidence="2" id="KW-1185">Reference proteome</keyword>
<sequence length="41" mass="4866">MSLIGPMKDNKKEKGHLNVLHKLYERQKEGESLRNVFHTMK</sequence>
<proteinExistence type="predicted"/>
<reference evidence="2" key="1">
    <citation type="submission" date="2016-10" db="EMBL/GenBank/DDBJ databases">
        <authorList>
            <person name="Varghese N."/>
            <person name="Submissions S."/>
        </authorList>
    </citation>
    <scope>NUCLEOTIDE SEQUENCE [LARGE SCALE GENOMIC DNA]</scope>
    <source>
        <strain evidence="2">CGMCC 1.3566</strain>
    </source>
</reference>
<dbReference type="EMBL" id="FOHJ01000003">
    <property type="protein sequence ID" value="SET16608.1"/>
    <property type="molecule type" value="Genomic_DNA"/>
</dbReference>
<gene>
    <name evidence="1" type="ORF">SAMN05421676_10399</name>
</gene>